<dbReference type="RefSeq" id="WP_110423160.1">
    <property type="nucleotide sequence ID" value="NZ_QGLP01000004.1"/>
</dbReference>
<comment type="caution">
    <text evidence="1">The sequence shown here is derived from an EMBL/GenBank/DDBJ whole genome shotgun (WGS) entry which is preliminary data.</text>
</comment>
<gene>
    <name evidence="1" type="ORF">DKK79_05375</name>
</gene>
<reference evidence="1 2" key="1">
    <citation type="submission" date="2018-05" db="EMBL/GenBank/DDBJ databases">
        <title>Reference genomes for bee gut microbiota database.</title>
        <authorList>
            <person name="Ellegaard K.M."/>
        </authorList>
    </citation>
    <scope>NUCLEOTIDE SEQUENCE [LARGE SCALE GENOMIC DNA]</scope>
    <source>
        <strain evidence="1 2">ESL0177</strain>
    </source>
</reference>
<sequence length="468" mass="52050">MLSFSFSSQALISQTFNTINGNAPYLTLDNGQTKVTSLDDEFFKITLSNGREITPVTNSSSTIPIELPNLGETLADINMAVPIGSNSVKLSSLIGAPYNYWKDDDGDDDFTISGDLNLVITDKNNQVVPRNTRLEICNAPYKVTLSNTNALLKTRYGVPNGTNISTRSVTYYISPKASPSICFVRPNLVNNPRVSNVHNFNGPVDMWNPDKGYIPQATYRLNFPTTSANELHFYLDIGGVQQLKWQEVKREGITVKAGYDVDSNGEIVNATMVRVTLKGPAATKPQWEADEPSSEIDKPNLPQTFELVGRYDDSGPAIVKYGFVLKKWFVNRNRIYANNEKMANWCRKIGYRLPQVKDLTNSVCSGAGALGFCEGVKGATPSSTSNFFQRIIGAGFFSEWGNLSYNQFYGTEVNFYEYGYWTRDIGDEPNPDPNKPAAFFDVYTLDGTVGWDYPRENDALGVCVYPYN</sequence>
<accession>A0A2V4E6R1</accession>
<dbReference type="EMBL" id="QGLP01000004">
    <property type="protein sequence ID" value="PXZ06094.1"/>
    <property type="molecule type" value="Genomic_DNA"/>
</dbReference>
<dbReference type="Proteomes" id="UP000247483">
    <property type="component" value="Unassembled WGS sequence"/>
</dbReference>
<protein>
    <submittedName>
        <fullName evidence="1">Uncharacterized protein</fullName>
    </submittedName>
</protein>
<evidence type="ECO:0000313" key="2">
    <source>
        <dbReference type="Proteomes" id="UP000247483"/>
    </source>
</evidence>
<dbReference type="AlphaFoldDB" id="A0A2V4E6R1"/>
<evidence type="ECO:0000313" key="1">
    <source>
        <dbReference type="EMBL" id="PXZ06094.1"/>
    </source>
</evidence>
<organism evidence="1 2">
    <name type="scientific">Gilliamella apicola</name>
    <dbReference type="NCBI Taxonomy" id="1196095"/>
    <lineage>
        <taxon>Bacteria</taxon>
        <taxon>Pseudomonadati</taxon>
        <taxon>Pseudomonadota</taxon>
        <taxon>Gammaproteobacteria</taxon>
        <taxon>Orbales</taxon>
        <taxon>Orbaceae</taxon>
        <taxon>Gilliamella</taxon>
    </lineage>
</organism>
<name>A0A2V4E6R1_9GAMM</name>
<proteinExistence type="predicted"/>